<dbReference type="HOGENOM" id="CLU_055813_0_0_10"/>
<keyword evidence="2" id="KW-1185">Reference proteome</keyword>
<dbReference type="Pfam" id="PF14072">
    <property type="entry name" value="DndB"/>
    <property type="match status" value="1"/>
</dbReference>
<dbReference type="CDD" id="cd16413">
    <property type="entry name" value="DGQHR_domain"/>
    <property type="match status" value="1"/>
</dbReference>
<evidence type="ECO:0000313" key="1">
    <source>
        <dbReference type="EMBL" id="AGA77679.1"/>
    </source>
</evidence>
<protein>
    <submittedName>
        <fullName evidence="1">DGQHR domain-containing protein</fullName>
    </submittedName>
</protein>
<name>L0FUV4_ECHVK</name>
<proteinExistence type="predicted"/>
<dbReference type="eggNOG" id="ENOG502Z8DG">
    <property type="taxonomic scope" value="Bacteria"/>
</dbReference>
<dbReference type="PATRIC" id="fig|926556.3.peg.1495"/>
<dbReference type="NCBIfam" id="TIGR03187">
    <property type="entry name" value="DGQHR"/>
    <property type="match status" value="1"/>
</dbReference>
<dbReference type="RefSeq" id="WP_015265242.1">
    <property type="nucleotide sequence ID" value="NC_019904.1"/>
</dbReference>
<organism evidence="1 2">
    <name type="scientific">Echinicola vietnamensis (strain DSM 17526 / LMG 23754 / KMM 6221)</name>
    <dbReference type="NCBI Taxonomy" id="926556"/>
    <lineage>
        <taxon>Bacteria</taxon>
        <taxon>Pseudomonadati</taxon>
        <taxon>Bacteroidota</taxon>
        <taxon>Cytophagia</taxon>
        <taxon>Cytophagales</taxon>
        <taxon>Cyclobacteriaceae</taxon>
        <taxon>Echinicola</taxon>
    </lineage>
</organism>
<gene>
    <name evidence="1" type="ordered locus">Echvi_1411</name>
</gene>
<sequence>MDQQVIIKCLEVIQPIGKFYIGVINYDDLEFISYADVRRLKDEKREVEEYIGIQRPLSPRREKEIGKYVNLIDATFPTSIILAISSKNATYDPEKDELIIERNQNVAKVLDGQHRIAGLNNCDLPGDKFQLNVTIFVDMELEDQAIVFSTINKTHTKVNKSLSYDLFEFATSRSPQRTVHNIARALNQKDGSPFKDKIKILGVAEDNEKETITQATFVEAILRYITKDKMKDRDLYRRGGSPEEYTGNDYEKYFLRPLFLNEEDGKIAQTIWNYFKTIENKWEEAWMKVEPNRILNRSTGFIALNRFLGDIYKNLNKTGQVISLEEYKEIFEKIDLTSEDFTRDNYLPGSGGQSKLYNDLKEKSGI</sequence>
<dbReference type="KEGG" id="evi:Echvi_1411"/>
<reference evidence="2" key="1">
    <citation type="submission" date="2012-02" db="EMBL/GenBank/DDBJ databases">
        <title>The complete genome of Echinicola vietnamensis DSM 17526.</title>
        <authorList>
            <person name="Lucas S."/>
            <person name="Copeland A."/>
            <person name="Lapidus A."/>
            <person name="Glavina del Rio T."/>
            <person name="Dalin E."/>
            <person name="Tice H."/>
            <person name="Bruce D."/>
            <person name="Goodwin L."/>
            <person name="Pitluck S."/>
            <person name="Peters L."/>
            <person name="Ovchinnikova G."/>
            <person name="Teshima H."/>
            <person name="Kyrpides N."/>
            <person name="Mavromatis K."/>
            <person name="Ivanova N."/>
            <person name="Brettin T."/>
            <person name="Detter J.C."/>
            <person name="Han C."/>
            <person name="Larimer F."/>
            <person name="Land M."/>
            <person name="Hauser L."/>
            <person name="Markowitz V."/>
            <person name="Cheng J.-F."/>
            <person name="Hugenholtz P."/>
            <person name="Woyke T."/>
            <person name="Wu D."/>
            <person name="Brambilla E."/>
            <person name="Klenk H.-P."/>
            <person name="Eisen J.A."/>
        </authorList>
    </citation>
    <scope>NUCLEOTIDE SEQUENCE [LARGE SCALE GENOMIC DNA]</scope>
    <source>
        <strain evidence="2">DSM 17526 / LMG 23754 / KMM 6221</strain>
    </source>
</reference>
<dbReference type="AlphaFoldDB" id="L0FUV4"/>
<dbReference type="Proteomes" id="UP000010796">
    <property type="component" value="Chromosome"/>
</dbReference>
<dbReference type="STRING" id="926556.Echvi_1411"/>
<dbReference type="EMBL" id="CP003346">
    <property type="protein sequence ID" value="AGA77679.1"/>
    <property type="molecule type" value="Genomic_DNA"/>
</dbReference>
<accession>L0FUV4</accession>
<evidence type="ECO:0000313" key="2">
    <source>
        <dbReference type="Proteomes" id="UP000010796"/>
    </source>
</evidence>
<dbReference type="InterPro" id="IPR017642">
    <property type="entry name" value="DNA_S_mod_DndB"/>
</dbReference>
<dbReference type="OrthoDB" id="9789139at2"/>
<dbReference type="InterPro" id="IPR017601">
    <property type="entry name" value="DGQHR-contain_dom"/>
</dbReference>